<dbReference type="Pfam" id="PF13505">
    <property type="entry name" value="OMP_b-brl"/>
    <property type="match status" value="1"/>
</dbReference>
<dbReference type="Gene3D" id="2.40.160.20">
    <property type="match status" value="1"/>
</dbReference>
<organism evidence="5 6">
    <name type="scientific">Rhodanobacter panaciterrae</name>
    <dbReference type="NCBI Taxonomy" id="490572"/>
    <lineage>
        <taxon>Bacteria</taxon>
        <taxon>Pseudomonadati</taxon>
        <taxon>Pseudomonadota</taxon>
        <taxon>Gammaproteobacteria</taxon>
        <taxon>Lysobacterales</taxon>
        <taxon>Rhodanobacteraceae</taxon>
        <taxon>Rhodanobacter</taxon>
    </lineage>
</organism>
<evidence type="ECO:0000256" key="2">
    <source>
        <dbReference type="SAM" id="MobiDB-lite"/>
    </source>
</evidence>
<dbReference type="EMBL" id="BMXT01000001">
    <property type="protein sequence ID" value="GGY14254.1"/>
    <property type="molecule type" value="Genomic_DNA"/>
</dbReference>
<name>A0ABQ2ZIK0_9GAMM</name>
<sequence length="221" mass="23907">MKKTLLAFALASTSLLALPALAQDAAPASSTPDTTTSSTQPAGGNYQPNQPVGSGNWFVDGSVGQAHLNKGPYNDHPTTYAINGGYRWKVGQDLGLGVDVGYNDLGNFKLKNAFNSNDVNLTSQRNALRGWTAGVNGKINVWQDLYLSGRAGVYGWKGQGYDNQSINRHDLDKVDYYAGTGVGYDFSEHFGLGLSYDYFHAKKDRVSLSTDTASLTAEYRF</sequence>
<comment type="caution">
    <text evidence="5">The sequence shown here is derived from an EMBL/GenBank/DDBJ whole genome shotgun (WGS) entry which is preliminary data.</text>
</comment>
<keyword evidence="1 3" id="KW-0732">Signal</keyword>
<reference evidence="6" key="1">
    <citation type="journal article" date="2019" name="Int. J. Syst. Evol. Microbiol.">
        <title>The Global Catalogue of Microorganisms (GCM) 10K type strain sequencing project: providing services to taxonomists for standard genome sequencing and annotation.</title>
        <authorList>
            <consortium name="The Broad Institute Genomics Platform"/>
            <consortium name="The Broad Institute Genome Sequencing Center for Infectious Disease"/>
            <person name="Wu L."/>
            <person name="Ma J."/>
        </authorList>
    </citation>
    <scope>NUCLEOTIDE SEQUENCE [LARGE SCALE GENOMIC DNA]</scope>
    <source>
        <strain evidence="6">KCTC 22232</strain>
    </source>
</reference>
<feature type="compositionally biased region" description="Low complexity" evidence="2">
    <location>
        <begin position="26"/>
        <end position="42"/>
    </location>
</feature>
<feature type="chain" id="PRO_5046967678" description="Outer membrane protein beta-barrel domain-containing protein" evidence="3">
    <location>
        <begin position="23"/>
        <end position="221"/>
    </location>
</feature>
<dbReference type="InterPro" id="IPR011250">
    <property type="entry name" value="OMP/PagP_B-barrel"/>
</dbReference>
<accession>A0ABQ2ZIK0</accession>
<keyword evidence="6" id="KW-1185">Reference proteome</keyword>
<gene>
    <name evidence="5" type="ORF">GCM10008098_01230</name>
</gene>
<evidence type="ECO:0000256" key="3">
    <source>
        <dbReference type="SAM" id="SignalP"/>
    </source>
</evidence>
<evidence type="ECO:0000256" key="1">
    <source>
        <dbReference type="ARBA" id="ARBA00022729"/>
    </source>
</evidence>
<dbReference type="RefSeq" id="WP_189439260.1">
    <property type="nucleotide sequence ID" value="NZ_BMXT01000001.1"/>
</dbReference>
<dbReference type="SUPFAM" id="SSF56925">
    <property type="entry name" value="OMPA-like"/>
    <property type="match status" value="1"/>
</dbReference>
<dbReference type="Proteomes" id="UP000621898">
    <property type="component" value="Unassembled WGS sequence"/>
</dbReference>
<feature type="signal peptide" evidence="3">
    <location>
        <begin position="1"/>
        <end position="22"/>
    </location>
</feature>
<evidence type="ECO:0000313" key="5">
    <source>
        <dbReference type="EMBL" id="GGY14254.1"/>
    </source>
</evidence>
<proteinExistence type="predicted"/>
<dbReference type="InterPro" id="IPR027385">
    <property type="entry name" value="Beta-barrel_OMP"/>
</dbReference>
<evidence type="ECO:0000259" key="4">
    <source>
        <dbReference type="Pfam" id="PF13505"/>
    </source>
</evidence>
<protein>
    <recommendedName>
        <fullName evidence="4">Outer membrane protein beta-barrel domain-containing protein</fullName>
    </recommendedName>
</protein>
<feature type="domain" description="Outer membrane protein beta-barrel" evidence="4">
    <location>
        <begin position="55"/>
        <end position="221"/>
    </location>
</feature>
<evidence type="ECO:0000313" key="6">
    <source>
        <dbReference type="Proteomes" id="UP000621898"/>
    </source>
</evidence>
<feature type="region of interest" description="Disordered" evidence="2">
    <location>
        <begin position="26"/>
        <end position="51"/>
    </location>
</feature>